<dbReference type="InterPro" id="IPR026055">
    <property type="entry name" value="FAR"/>
</dbReference>
<evidence type="ECO:0000256" key="7">
    <source>
        <dbReference type="ARBA" id="ARBA00023098"/>
    </source>
</evidence>
<accession>A0A8J6L7Q7</accession>
<evidence type="ECO:0000256" key="9">
    <source>
        <dbReference type="ARBA" id="ARBA00052530"/>
    </source>
</evidence>
<dbReference type="InterPro" id="IPR013120">
    <property type="entry name" value="FAR_NAD-bd"/>
</dbReference>
<keyword evidence="7 10" id="KW-0443">Lipid metabolism</keyword>
<reference evidence="13" key="1">
    <citation type="journal article" date="2020" name="J Insects Food Feed">
        <title>The yellow mealworm (Tenebrio molitor) genome: a resource for the emerging insects as food and feed industry.</title>
        <authorList>
            <person name="Eriksson T."/>
            <person name="Andere A."/>
            <person name="Kelstrup H."/>
            <person name="Emery V."/>
            <person name="Picard C."/>
        </authorList>
    </citation>
    <scope>NUCLEOTIDE SEQUENCE</scope>
    <source>
        <strain evidence="13">Stoneville</strain>
        <tissue evidence="13">Whole head</tissue>
    </source>
</reference>
<comment type="function">
    <text evidence="10">Catalyzes the reduction of fatty acyl-CoA to fatty alcohols.</text>
</comment>
<dbReference type="Proteomes" id="UP000719412">
    <property type="component" value="Unassembled WGS sequence"/>
</dbReference>
<keyword evidence="14" id="KW-1185">Reference proteome</keyword>
<comment type="similarity">
    <text evidence="2 10">Belongs to the fatty acyl-CoA reductase family.</text>
</comment>
<evidence type="ECO:0000313" key="13">
    <source>
        <dbReference type="EMBL" id="KAH0813099.1"/>
    </source>
</evidence>
<evidence type="ECO:0000256" key="5">
    <source>
        <dbReference type="ARBA" id="ARBA00022857"/>
    </source>
</evidence>
<comment type="caution">
    <text evidence="13">The sequence shown here is derived from an EMBL/GenBank/DDBJ whole genome shotgun (WGS) entry which is preliminary data.</text>
</comment>
<dbReference type="AlphaFoldDB" id="A0A8J6L7Q7"/>
<feature type="region of interest" description="Disordered" evidence="11">
    <location>
        <begin position="212"/>
        <end position="244"/>
    </location>
</feature>
<dbReference type="EC" id="1.2.1.84" evidence="10"/>
<evidence type="ECO:0000256" key="3">
    <source>
        <dbReference type="ARBA" id="ARBA00022516"/>
    </source>
</evidence>
<feature type="region of interest" description="Disordered" evidence="11">
    <location>
        <begin position="54"/>
        <end position="77"/>
    </location>
</feature>
<evidence type="ECO:0000256" key="6">
    <source>
        <dbReference type="ARBA" id="ARBA00022989"/>
    </source>
</evidence>
<dbReference type="SUPFAM" id="SSF51735">
    <property type="entry name" value="NAD(P)-binding Rossmann-fold domains"/>
    <property type="match status" value="1"/>
</dbReference>
<reference evidence="13" key="2">
    <citation type="submission" date="2021-08" db="EMBL/GenBank/DDBJ databases">
        <authorList>
            <person name="Eriksson T."/>
        </authorList>
    </citation>
    <scope>NUCLEOTIDE SEQUENCE</scope>
    <source>
        <strain evidence="13">Stoneville</strain>
        <tissue evidence="13">Whole head</tissue>
    </source>
</reference>
<name>A0A8J6L7Q7_TENMO</name>
<evidence type="ECO:0000256" key="10">
    <source>
        <dbReference type="RuleBase" id="RU363097"/>
    </source>
</evidence>
<dbReference type="InterPro" id="IPR036291">
    <property type="entry name" value="NAD(P)-bd_dom_sf"/>
</dbReference>
<dbReference type="FunFam" id="3.40.50.720:FF:000143">
    <property type="entry name" value="Fatty acyl-CoA reductase"/>
    <property type="match status" value="1"/>
</dbReference>
<dbReference type="EMBL" id="JABDTM020025591">
    <property type="protein sequence ID" value="KAH0813099.1"/>
    <property type="molecule type" value="Genomic_DNA"/>
</dbReference>
<dbReference type="PANTHER" id="PTHR11011">
    <property type="entry name" value="MALE STERILITY PROTEIN 2-RELATED"/>
    <property type="match status" value="1"/>
</dbReference>
<dbReference type="CDD" id="cd05236">
    <property type="entry name" value="FAR-N_SDR_e"/>
    <property type="match status" value="1"/>
</dbReference>
<comment type="subcellular location">
    <subcellularLocation>
        <location evidence="1">Membrane</location>
        <topology evidence="1">Multi-pass membrane protein</topology>
    </subcellularLocation>
</comment>
<dbReference type="GO" id="GO:0080019">
    <property type="term" value="F:alcohol-forming very long-chain fatty acyl-CoA reductase activity"/>
    <property type="evidence" value="ECO:0007669"/>
    <property type="project" value="InterPro"/>
</dbReference>
<keyword evidence="10" id="KW-0560">Oxidoreductase</keyword>
<sequence>MKPTSRWWVRPPACRVQPRLHLPSPEAGPANLPDRSICKNFHLVTLVHSRWKSTGKPVEGSSLPRRPLARRQDDLTPRIGTPRGTLIVCHAHRSPEGDPYVIHSLTLLRTMHLDLWGAVCPPSLAARGRPPSALRGRLISNFSCPRPLPLRTFGELSAPLVQKTGDPRAIHPCPPFGDIFAMTNRRPGGTTRRSGWDVHSRSGQTTCRGVIRADQQGQQDPTDSNSFNRTKEIQTGPNWTRLIPTGPNCTKLIPAGPNCPSLSKRGDLTSKNLADRCRLDPVISSETVPGAALPQYRSCALTCQKNDYGASFRFPPTGKFANVFRTEEREDTDRKERCSSERKKITARQVTKVEIFRVSYPRFGGNQKTHRERKLEDSVGDRRAGGCAASRELRLTCVAFGIRNHPRERIAERHGAYRPALPAFGAVEEPENYRTVPLPGSSSQLPLPYREGVPESPPSIYRGATPFSGKGGHRQTTRRPFEPSFFRVILRHIVLLGYRFEGGRSPHHSFGSSPDQLSLLLSTDLSLNKIVKMVENETNRISELFVNKTLLITGGTGFLGKVLIEKVLRTCPGVKKMYLIVRSKSNKNSKERLKQIFSGPLFELVKKQQGDAVFDKVEAVAGDLSAPNLGLAEADRKKLTEETEIIYHSGASVRFDEPLKNAVLLNVRGTKLMLNLASECKQLLLFCHISTAYCQEDQEILCDKIYEAPKDPHRIIKMCEWMDETILNDIANKIRGVRANNYTFTKALAEGLIHEQIDKLPVIILRPSAVIPIWKDPLPGWTDNMNGPMGLLIGAGKGVIRTMYGRGDFYLDYIPVDVAATCMICTAYDFITHSLVRAQKRILKGYEVLEYYTNRQWNFKKENMKTLRSQMNSKEKTIFKLDSNDLNKKEYFIDCLKGARRYILKEKDEDIPLAIKRMKV</sequence>
<dbReference type="Pfam" id="PF07993">
    <property type="entry name" value="NAD_binding_4"/>
    <property type="match status" value="1"/>
</dbReference>
<proteinExistence type="inferred from homology"/>
<keyword evidence="3 10" id="KW-0444">Lipid biosynthesis</keyword>
<gene>
    <name evidence="13" type="ORF">GEV33_009692</name>
</gene>
<keyword evidence="5 10" id="KW-0521">NADP</keyword>
<evidence type="ECO:0000256" key="1">
    <source>
        <dbReference type="ARBA" id="ARBA00004141"/>
    </source>
</evidence>
<dbReference type="GO" id="GO:0016020">
    <property type="term" value="C:membrane"/>
    <property type="evidence" value="ECO:0007669"/>
    <property type="project" value="UniProtKB-SubCell"/>
</dbReference>
<keyword evidence="4" id="KW-0812">Transmembrane</keyword>
<feature type="compositionally biased region" description="Polar residues" evidence="11">
    <location>
        <begin position="215"/>
        <end position="238"/>
    </location>
</feature>
<dbReference type="CDD" id="cd09071">
    <property type="entry name" value="FAR_C"/>
    <property type="match status" value="1"/>
</dbReference>
<keyword evidence="6" id="KW-1133">Transmembrane helix</keyword>
<evidence type="ECO:0000313" key="14">
    <source>
        <dbReference type="Proteomes" id="UP000719412"/>
    </source>
</evidence>
<keyword evidence="8" id="KW-0472">Membrane</keyword>
<dbReference type="InterPro" id="IPR033640">
    <property type="entry name" value="FAR_C"/>
</dbReference>
<feature type="domain" description="Thioester reductase (TE)" evidence="12">
    <location>
        <begin position="552"/>
        <end position="821"/>
    </location>
</feature>
<dbReference type="Gene3D" id="3.40.50.720">
    <property type="entry name" value="NAD(P)-binding Rossmann-like Domain"/>
    <property type="match status" value="1"/>
</dbReference>
<dbReference type="GO" id="GO:0102965">
    <property type="term" value="F:alcohol-forming long-chain fatty acyl-CoA reductase activity"/>
    <property type="evidence" value="ECO:0007669"/>
    <property type="project" value="UniProtKB-EC"/>
</dbReference>
<dbReference type="GO" id="GO:0035336">
    <property type="term" value="P:long-chain fatty-acyl-CoA metabolic process"/>
    <property type="evidence" value="ECO:0007669"/>
    <property type="project" value="TreeGrafter"/>
</dbReference>
<evidence type="ECO:0000256" key="2">
    <source>
        <dbReference type="ARBA" id="ARBA00005928"/>
    </source>
</evidence>
<dbReference type="GO" id="GO:0005777">
    <property type="term" value="C:peroxisome"/>
    <property type="evidence" value="ECO:0007669"/>
    <property type="project" value="TreeGrafter"/>
</dbReference>
<evidence type="ECO:0000256" key="8">
    <source>
        <dbReference type="ARBA" id="ARBA00023136"/>
    </source>
</evidence>
<protein>
    <recommendedName>
        <fullName evidence="10">Fatty acyl-CoA reductase</fullName>
        <ecNumber evidence="10">1.2.1.84</ecNumber>
    </recommendedName>
</protein>
<evidence type="ECO:0000256" key="4">
    <source>
        <dbReference type="ARBA" id="ARBA00022692"/>
    </source>
</evidence>
<evidence type="ECO:0000256" key="11">
    <source>
        <dbReference type="SAM" id="MobiDB-lite"/>
    </source>
</evidence>
<organism evidence="13 14">
    <name type="scientific">Tenebrio molitor</name>
    <name type="common">Yellow mealworm beetle</name>
    <dbReference type="NCBI Taxonomy" id="7067"/>
    <lineage>
        <taxon>Eukaryota</taxon>
        <taxon>Metazoa</taxon>
        <taxon>Ecdysozoa</taxon>
        <taxon>Arthropoda</taxon>
        <taxon>Hexapoda</taxon>
        <taxon>Insecta</taxon>
        <taxon>Pterygota</taxon>
        <taxon>Neoptera</taxon>
        <taxon>Endopterygota</taxon>
        <taxon>Coleoptera</taxon>
        <taxon>Polyphaga</taxon>
        <taxon>Cucujiformia</taxon>
        <taxon>Tenebrionidae</taxon>
        <taxon>Tenebrio</taxon>
    </lineage>
</organism>
<evidence type="ECO:0000259" key="12">
    <source>
        <dbReference type="Pfam" id="PF07993"/>
    </source>
</evidence>
<comment type="catalytic activity">
    <reaction evidence="9 10">
        <text>a long-chain fatty acyl-CoA + 2 NADPH + 2 H(+) = a long-chain primary fatty alcohol + 2 NADP(+) + CoA</text>
        <dbReference type="Rhea" id="RHEA:52716"/>
        <dbReference type="ChEBI" id="CHEBI:15378"/>
        <dbReference type="ChEBI" id="CHEBI:57287"/>
        <dbReference type="ChEBI" id="CHEBI:57783"/>
        <dbReference type="ChEBI" id="CHEBI:58349"/>
        <dbReference type="ChEBI" id="CHEBI:77396"/>
        <dbReference type="ChEBI" id="CHEBI:83139"/>
        <dbReference type="EC" id="1.2.1.84"/>
    </reaction>
</comment>
<dbReference type="PANTHER" id="PTHR11011:SF61">
    <property type="entry name" value="FATTY ACYL-COA REDUCTASE"/>
    <property type="match status" value="1"/>
</dbReference>